<evidence type="ECO:0000256" key="4">
    <source>
        <dbReference type="ARBA" id="ARBA00022825"/>
    </source>
</evidence>
<sequence>MRDFLPECAEPNVRIARHGDGAGGPEAGPVETVFIPPFAKQLDHVHEQHGHRRNDPYFWLNERENPEVIKYLEDENRYTDAYLHEEEVDALYEEMVARLKKDDQSVPYQIDDYHYYTRFESGKEYAVFCRRPGAMDGAEEVLLDENVLAEGHAYFSVSARSLTADHQMLAFAQDTVGRRIYDIRFKDLRDGRLLEDTLVGTGGDIAWAADGTSLFYTTQDENTLRTDRVYRHVLGTPQSEDQLVFFEEDETYYSFVYRSTSKQYIIIGSSSTLSTEYRFLRADQPEGAFQVFHPRESDHRYSIFHGNDHFYVLSNKDADNYKLMRTGLTDTDAAHWETVLAHRAEVFLEGMQGFVDHLVVQEREQGLTRPRVIALDGSDDYYIEFEEPTYIAELGFNPMLDTGTLRFTYESLTTPLSVFEYDMVAKTRTLLKRDPVLGDFDPADYVTERVWTTSDDGKKIPMSVVYHRDTPRDGSAPLLEYGYGSYGISCDPHFSPALLSLLNRGWVYAIAHIRGGADLGRPWYLDGKLLKKWHTFDDFAACGKYLVKAGYAAPDRLFARGGSAGGMLMGVMANKYNDLYAGIVAVVPFVDCVTTMLDDTIPLTTFEYDEWGNPNDKEFYDYMLSYSPYDQVVKQSYPAMLVTTGLHDSQVQYWEPAKWVAKLRTHKQDGNLLLMHTNMDAGHGGASGRFRRYRETAREYLFLIQTAEKIAAAKQKD</sequence>
<evidence type="ECO:0000256" key="1">
    <source>
        <dbReference type="ARBA" id="ARBA00005228"/>
    </source>
</evidence>
<gene>
    <name evidence="7" type="ORF">J3U88_32325</name>
</gene>
<dbReference type="InterPro" id="IPR002470">
    <property type="entry name" value="Peptidase_S9A"/>
</dbReference>
<dbReference type="Gene3D" id="2.130.10.120">
    <property type="entry name" value="Prolyl oligopeptidase, N-terminal domain"/>
    <property type="match status" value="1"/>
</dbReference>
<dbReference type="PANTHER" id="PTHR11757">
    <property type="entry name" value="PROTEASE FAMILY S9A OLIGOPEPTIDASE"/>
    <property type="match status" value="1"/>
</dbReference>
<dbReference type="EMBL" id="JAFREP010000052">
    <property type="protein sequence ID" value="MBO1323196.1"/>
    <property type="molecule type" value="Genomic_DNA"/>
</dbReference>
<evidence type="ECO:0000256" key="3">
    <source>
        <dbReference type="ARBA" id="ARBA00022801"/>
    </source>
</evidence>
<dbReference type="PANTHER" id="PTHR11757:SF19">
    <property type="entry name" value="PROLYL ENDOPEPTIDASE-LIKE"/>
    <property type="match status" value="1"/>
</dbReference>
<reference evidence="7" key="1">
    <citation type="submission" date="2021-03" db="EMBL/GenBank/DDBJ databases">
        <authorList>
            <person name="Wang G."/>
        </authorList>
    </citation>
    <scope>NUCLEOTIDE SEQUENCE</scope>
    <source>
        <strain evidence="7">KCTC 12899</strain>
    </source>
</reference>
<evidence type="ECO:0000313" key="7">
    <source>
        <dbReference type="EMBL" id="MBO1323196.1"/>
    </source>
</evidence>
<dbReference type="InterPro" id="IPR023302">
    <property type="entry name" value="Pept_S9A_N"/>
</dbReference>
<dbReference type="SUPFAM" id="SSF53474">
    <property type="entry name" value="alpha/beta-Hydrolases"/>
    <property type="match status" value="1"/>
</dbReference>
<dbReference type="Proteomes" id="UP000664417">
    <property type="component" value="Unassembled WGS sequence"/>
</dbReference>
<dbReference type="InterPro" id="IPR001375">
    <property type="entry name" value="Peptidase_S9_cat"/>
</dbReference>
<dbReference type="PRINTS" id="PR00862">
    <property type="entry name" value="PROLIGOPTASE"/>
</dbReference>
<keyword evidence="8" id="KW-1185">Reference proteome</keyword>
<dbReference type="Gene3D" id="3.40.50.1820">
    <property type="entry name" value="alpha/beta hydrolase"/>
    <property type="match status" value="1"/>
</dbReference>
<evidence type="ECO:0000313" key="8">
    <source>
        <dbReference type="Proteomes" id="UP000664417"/>
    </source>
</evidence>
<evidence type="ECO:0000256" key="2">
    <source>
        <dbReference type="ARBA" id="ARBA00022670"/>
    </source>
</evidence>
<dbReference type="GO" id="GO:0004252">
    <property type="term" value="F:serine-type endopeptidase activity"/>
    <property type="evidence" value="ECO:0007669"/>
    <property type="project" value="InterPro"/>
</dbReference>
<comment type="caution">
    <text evidence="7">The sequence shown here is derived from an EMBL/GenBank/DDBJ whole genome shotgun (WGS) entry which is preliminary data.</text>
</comment>
<dbReference type="RefSeq" id="WP_207863203.1">
    <property type="nucleotide sequence ID" value="NZ_JAFREP010000052.1"/>
</dbReference>
<accession>A0A8J7U921</accession>
<dbReference type="Pfam" id="PF02897">
    <property type="entry name" value="Peptidase_S9_N"/>
    <property type="match status" value="1"/>
</dbReference>
<keyword evidence="3" id="KW-0378">Hydrolase</keyword>
<keyword evidence="4" id="KW-0720">Serine protease</keyword>
<dbReference type="AlphaFoldDB" id="A0A8J7U921"/>
<proteinExistence type="inferred from homology"/>
<dbReference type="InterPro" id="IPR051543">
    <property type="entry name" value="Serine_Peptidase_S9A"/>
</dbReference>
<dbReference type="SUPFAM" id="SSF50993">
    <property type="entry name" value="Peptidase/esterase 'gauge' domain"/>
    <property type="match status" value="1"/>
</dbReference>
<comment type="similarity">
    <text evidence="1">Belongs to the peptidase S9A family.</text>
</comment>
<name>A0A8J7U921_9BACT</name>
<keyword evidence="2" id="KW-0645">Protease</keyword>
<evidence type="ECO:0000259" key="5">
    <source>
        <dbReference type="Pfam" id="PF00326"/>
    </source>
</evidence>
<evidence type="ECO:0000259" key="6">
    <source>
        <dbReference type="Pfam" id="PF02897"/>
    </source>
</evidence>
<dbReference type="GO" id="GO:0006508">
    <property type="term" value="P:proteolysis"/>
    <property type="evidence" value="ECO:0007669"/>
    <property type="project" value="UniProtKB-KW"/>
</dbReference>
<dbReference type="Pfam" id="PF00326">
    <property type="entry name" value="Peptidase_S9"/>
    <property type="match status" value="1"/>
</dbReference>
<feature type="domain" description="Peptidase S9 prolyl oligopeptidase catalytic" evidence="5">
    <location>
        <begin position="492"/>
        <end position="707"/>
    </location>
</feature>
<organism evidence="7 8">
    <name type="scientific">Acanthopleuribacter pedis</name>
    <dbReference type="NCBI Taxonomy" id="442870"/>
    <lineage>
        <taxon>Bacteria</taxon>
        <taxon>Pseudomonadati</taxon>
        <taxon>Acidobacteriota</taxon>
        <taxon>Holophagae</taxon>
        <taxon>Acanthopleuribacterales</taxon>
        <taxon>Acanthopleuribacteraceae</taxon>
        <taxon>Acanthopleuribacter</taxon>
    </lineage>
</organism>
<dbReference type="InterPro" id="IPR029058">
    <property type="entry name" value="AB_hydrolase_fold"/>
</dbReference>
<feature type="domain" description="Peptidase S9A N-terminal" evidence="6">
    <location>
        <begin position="36"/>
        <end position="432"/>
    </location>
</feature>
<protein>
    <submittedName>
        <fullName evidence="7">S9 family peptidase</fullName>
    </submittedName>
</protein>